<reference evidence="1" key="1">
    <citation type="submission" date="2017-04" db="EMBL/GenBank/DDBJ databases">
        <authorList>
            <person name="Varghese N."/>
            <person name="Submissions S."/>
        </authorList>
    </citation>
    <scope>NUCLEOTIDE SEQUENCE</scope>
    <source>
        <strain evidence="1">WTE2008</strain>
    </source>
</reference>
<protein>
    <submittedName>
        <fullName evidence="1">Uncharacterized protein</fullName>
    </submittedName>
</protein>
<comment type="caution">
    <text evidence="1">The sequence shown here is derived from an EMBL/GenBank/DDBJ whole genome shotgun (WGS) entry which is preliminary data.</text>
</comment>
<accession>A0AC61PKH4</accession>
<sequence length="240" mass="26996">MASYNDIGIDHKPDWIRIRKLMIIGLLAGFIVLAGDMLLGWGVHDPEKAGLEGFLSSYLTLSDSRMFWSAFLGLIGIPLEGLCYFAIYRLIASRSMHYAHLYRTGIFGYLIFGGCGVHVPCLAAVFVYRHLHETSLENALELSIRFGLYFLLPATILFLLFWLIHSWAHIAAFAKGLTPYPRWCWVFCLPVGQALTMLLKFAPDSALRNALTAGWISVGNIWMMGGLLLTMKYARKEQGK</sequence>
<name>A0AC61PKH4_9FIRM</name>
<gene>
    <name evidence="1" type="ORF">SAMN06297397_1295</name>
</gene>
<proteinExistence type="predicted"/>
<organism evidence="1 2">
    <name type="scientific">Aristaeella lactis</name>
    <dbReference type="NCBI Taxonomy" id="3046383"/>
    <lineage>
        <taxon>Bacteria</taxon>
        <taxon>Bacillati</taxon>
        <taxon>Bacillota</taxon>
        <taxon>Clostridia</taxon>
        <taxon>Eubacteriales</taxon>
        <taxon>Aristaeellaceae</taxon>
        <taxon>Aristaeella</taxon>
    </lineage>
</organism>
<dbReference type="Proteomes" id="UP000192328">
    <property type="component" value="Unassembled WGS sequence"/>
</dbReference>
<evidence type="ECO:0000313" key="1">
    <source>
        <dbReference type="EMBL" id="SMC53532.1"/>
    </source>
</evidence>
<keyword evidence="2" id="KW-1185">Reference proteome</keyword>
<dbReference type="EMBL" id="FWXZ01000002">
    <property type="protein sequence ID" value="SMC53532.1"/>
    <property type="molecule type" value="Genomic_DNA"/>
</dbReference>
<evidence type="ECO:0000313" key="2">
    <source>
        <dbReference type="Proteomes" id="UP000192328"/>
    </source>
</evidence>